<dbReference type="Pfam" id="PF13641">
    <property type="entry name" value="Glyco_tranf_2_3"/>
    <property type="match status" value="1"/>
</dbReference>
<reference evidence="3 4" key="1">
    <citation type="submission" date="2019-03" db="EMBL/GenBank/DDBJ databases">
        <title>Genomic Encyclopedia of Type Strains, Phase IV (KMG-IV): sequencing the most valuable type-strain genomes for metagenomic binning, comparative biology and taxonomic classification.</title>
        <authorList>
            <person name="Goeker M."/>
        </authorList>
    </citation>
    <scope>NUCLEOTIDE SEQUENCE [LARGE SCALE GENOMIC DNA]</scope>
    <source>
        <strain evidence="3 4">DSM 45361</strain>
    </source>
</reference>
<name>A0A4R6S2D1_LABRH</name>
<dbReference type="GO" id="GO:0016740">
    <property type="term" value="F:transferase activity"/>
    <property type="evidence" value="ECO:0007669"/>
    <property type="project" value="UniProtKB-KW"/>
</dbReference>
<feature type="transmembrane region" description="Helical" evidence="2">
    <location>
        <begin position="624"/>
        <end position="642"/>
    </location>
</feature>
<dbReference type="InterPro" id="IPR050834">
    <property type="entry name" value="Glycosyltransf_2"/>
</dbReference>
<dbReference type="RefSeq" id="WP_243754355.1">
    <property type="nucleotide sequence ID" value="NZ_SNXZ01000006.1"/>
</dbReference>
<feature type="transmembrane region" description="Helical" evidence="2">
    <location>
        <begin position="781"/>
        <end position="800"/>
    </location>
</feature>
<evidence type="ECO:0000256" key="2">
    <source>
        <dbReference type="SAM" id="Phobius"/>
    </source>
</evidence>
<feature type="compositionally biased region" description="Low complexity" evidence="1">
    <location>
        <begin position="407"/>
        <end position="416"/>
    </location>
</feature>
<keyword evidence="2" id="KW-1133">Transmembrane helix</keyword>
<dbReference type="EMBL" id="SNXZ01000006">
    <property type="protein sequence ID" value="TDP93711.1"/>
    <property type="molecule type" value="Genomic_DNA"/>
</dbReference>
<feature type="region of interest" description="Disordered" evidence="1">
    <location>
        <begin position="393"/>
        <end position="424"/>
    </location>
</feature>
<keyword evidence="4" id="KW-1185">Reference proteome</keyword>
<protein>
    <submittedName>
        <fullName evidence="3">GT2 family glycosyltransferase</fullName>
    </submittedName>
</protein>
<proteinExistence type="predicted"/>
<feature type="transmembrane region" description="Helical" evidence="2">
    <location>
        <begin position="812"/>
        <end position="831"/>
    </location>
</feature>
<feature type="transmembrane region" description="Helical" evidence="2">
    <location>
        <begin position="292"/>
        <end position="311"/>
    </location>
</feature>
<organism evidence="3 4">
    <name type="scientific">Labedaea rhizosphaerae</name>
    <dbReference type="NCBI Taxonomy" id="598644"/>
    <lineage>
        <taxon>Bacteria</taxon>
        <taxon>Bacillati</taxon>
        <taxon>Actinomycetota</taxon>
        <taxon>Actinomycetes</taxon>
        <taxon>Pseudonocardiales</taxon>
        <taxon>Pseudonocardiaceae</taxon>
        <taxon>Labedaea</taxon>
    </lineage>
</organism>
<dbReference type="PANTHER" id="PTHR43685">
    <property type="entry name" value="GLYCOSYLTRANSFERASE"/>
    <property type="match status" value="1"/>
</dbReference>
<sequence length="1130" mass="117650">MTRPASRVAPPTVRTAPALAVVVCHDGDEWLGKTLAALRAQTLLPRHVLAVDTGSRDDTRALLDAAADGPDKLLDGVLTLGRKAGFGEAVATAVDHAVRRWGDPGGWVWLLHDDSAPEPDCLATLLTAADVAPRVGVLGPLALDWTDPRLVVEAGLSTDASGHRQTGIRQGELDWSRLSGADGSEPADRFEQSTEVLAVSSAGMLVRRELWHQLDGFDPALPLLRDDIDFGWRANRAGKVVLCVPSARIRHVRAASREFRGVDAGQHPRITVSAPAMDRAAGLRTFLVNCSALSFVLGLPRLTVLCLLRAVGFAMQRRMPNAGAELAALRYLLSGKARLREARRRRSGRGSVRGLFTSRLARLRGAVRRAGATIVRRRIEADAALGRLPTVETRPRPVTEDGRRPVGPDALPAGALPGRGGVRRASGLRRPAERIGVVVPVEAQLEPGLRPSPRPRPSPTRRDGEVKPAPDLVFVDVSRRTVLRQILLAPPLLLFVGLVLLALAAHVGRFGGLEGGRLLPVGDLGRIWSEYLATWHPVAGGTAAPAPAALAVLGSLGALLWPFGGPHAAVGLLVYGDLPLAGLLAYAATRSMPVRRWVRALVAVAYAAMPAATAAVAQSRLDAIVVHILLPPVLAGIAALLVRGRQERGSTAWLSTAAGSAFGLAVIGAFAPLVHLLLVVTALAGFVLVPGHRGDGKRRVAALFAIVLMPLALLLPWPAVVIQHPGVVLQGVGATVPEEPVSITRLIGLAPGGPGAWPILGAVVVLAVLAGLVLRPARAALPGLGVVVLGVGALVLVRSVPAIPLTGGPALHGWSGPALLVIGWGLLWALLGMCRPNAQGLVPVLKPSARTVARVAAVAGAAAVLALCVGAVVPGRATPPRDRLVLASTLTHELSLTQRSVLVLPYDGSPARQSAGRAPEFGDDDFAPTPTTPGRFARLAGQLMTGDKQGVRDALAEATAAGVLFVVLPDRATADRLHAMANDLIADAPATSDGRPVVRMELNGGDAVLLSPELAKRAVSGLSPPSALGTGGIVPVAASPPDLAVRVSDGPSGRLLVVAAEEEPGWVATVGGRQVPVVRAWGHLVAVAVPTRAADVRIEQPTALRSVLLLVQGAMVLFTLLTAIPGRKGR</sequence>
<dbReference type="Gene3D" id="3.90.550.10">
    <property type="entry name" value="Spore Coat Polysaccharide Biosynthesis Protein SpsA, Chain A"/>
    <property type="match status" value="1"/>
</dbReference>
<feature type="transmembrane region" description="Helical" evidence="2">
    <location>
        <begin position="486"/>
        <end position="507"/>
    </location>
</feature>
<keyword evidence="2" id="KW-0472">Membrane</keyword>
<evidence type="ECO:0000313" key="4">
    <source>
        <dbReference type="Proteomes" id="UP000295444"/>
    </source>
</evidence>
<keyword evidence="2" id="KW-0812">Transmembrane</keyword>
<comment type="caution">
    <text evidence="3">The sequence shown here is derived from an EMBL/GenBank/DDBJ whole genome shotgun (WGS) entry which is preliminary data.</text>
</comment>
<feature type="transmembrane region" description="Helical" evidence="2">
    <location>
        <begin position="755"/>
        <end position="774"/>
    </location>
</feature>
<dbReference type="InterPro" id="IPR029044">
    <property type="entry name" value="Nucleotide-diphossugar_trans"/>
</dbReference>
<dbReference type="Proteomes" id="UP000295444">
    <property type="component" value="Unassembled WGS sequence"/>
</dbReference>
<evidence type="ECO:0000256" key="1">
    <source>
        <dbReference type="SAM" id="MobiDB-lite"/>
    </source>
</evidence>
<feature type="transmembrane region" description="Helical" evidence="2">
    <location>
        <begin position="1103"/>
        <end position="1124"/>
    </location>
</feature>
<accession>A0A4R6S2D1</accession>
<feature type="transmembrane region" description="Helical" evidence="2">
    <location>
        <begin position="662"/>
        <end position="688"/>
    </location>
</feature>
<keyword evidence="3" id="KW-0808">Transferase</keyword>
<gene>
    <name evidence="3" type="ORF">EV186_106105</name>
</gene>
<feature type="transmembrane region" description="Helical" evidence="2">
    <location>
        <begin position="568"/>
        <end position="588"/>
    </location>
</feature>
<dbReference type="PANTHER" id="PTHR43685:SF3">
    <property type="entry name" value="SLR2126 PROTEIN"/>
    <property type="match status" value="1"/>
</dbReference>
<feature type="transmembrane region" description="Helical" evidence="2">
    <location>
        <begin position="852"/>
        <end position="873"/>
    </location>
</feature>
<feature type="region of interest" description="Disordered" evidence="1">
    <location>
        <begin position="446"/>
        <end position="467"/>
    </location>
</feature>
<evidence type="ECO:0000313" key="3">
    <source>
        <dbReference type="EMBL" id="TDP93711.1"/>
    </source>
</evidence>
<feature type="compositionally biased region" description="Basic and acidic residues" evidence="1">
    <location>
        <begin position="393"/>
        <end position="406"/>
    </location>
</feature>
<dbReference type="AlphaFoldDB" id="A0A4R6S2D1"/>
<feature type="transmembrane region" description="Helical" evidence="2">
    <location>
        <begin position="700"/>
        <end position="719"/>
    </location>
</feature>
<dbReference type="SUPFAM" id="SSF53448">
    <property type="entry name" value="Nucleotide-diphospho-sugar transferases"/>
    <property type="match status" value="1"/>
</dbReference>
<feature type="transmembrane region" description="Helical" evidence="2">
    <location>
        <begin position="600"/>
        <end position="617"/>
    </location>
</feature>